<feature type="domain" description="STAS" evidence="3">
    <location>
        <begin position="12"/>
        <end position="120"/>
    </location>
</feature>
<dbReference type="NCBIfam" id="TIGR00377">
    <property type="entry name" value="ant_ant_sig"/>
    <property type="match status" value="1"/>
</dbReference>
<dbReference type="Gene3D" id="3.30.750.24">
    <property type="entry name" value="STAS domain"/>
    <property type="match status" value="1"/>
</dbReference>
<dbReference type="SUPFAM" id="SSF52091">
    <property type="entry name" value="SpoIIaa-like"/>
    <property type="match status" value="1"/>
</dbReference>
<dbReference type="CDD" id="cd07043">
    <property type="entry name" value="STAS_anti-anti-sigma_factors"/>
    <property type="match status" value="1"/>
</dbReference>
<dbReference type="PROSITE" id="PS50801">
    <property type="entry name" value="STAS"/>
    <property type="match status" value="1"/>
</dbReference>
<evidence type="ECO:0000313" key="4">
    <source>
        <dbReference type="EMBL" id="MBB2989151.1"/>
    </source>
</evidence>
<dbReference type="InterPro" id="IPR036513">
    <property type="entry name" value="STAS_dom_sf"/>
</dbReference>
<accession>A0A839Q973</accession>
<sequence>MTRSTDTRVNGLRVESSTRDRVTVISADGPVDLATCPVLVEAINAALATDPAALVLELSKVDILGSAGLEVLVRTRHAADPQMYLALVADGPATSRVIEITGLNLVMPLHKSLDDAMAAWRARQDETGGQRG</sequence>
<evidence type="ECO:0000256" key="2">
    <source>
        <dbReference type="RuleBase" id="RU003749"/>
    </source>
</evidence>
<dbReference type="EMBL" id="JACHVU010000001">
    <property type="protein sequence ID" value="MBB2989151.1"/>
    <property type="molecule type" value="Genomic_DNA"/>
</dbReference>
<gene>
    <name evidence="4" type="ORF">FHR72_000608</name>
</gene>
<reference evidence="4 5" key="1">
    <citation type="submission" date="2020-08" db="EMBL/GenBank/DDBJ databases">
        <title>The Agave Microbiome: Exploring the role of microbial communities in plant adaptations to desert environments.</title>
        <authorList>
            <person name="Partida-Martinez L.P."/>
        </authorList>
    </citation>
    <scope>NUCLEOTIDE SEQUENCE [LARGE SCALE GENOMIC DNA]</scope>
    <source>
        <strain evidence="4 5">AT2.18</strain>
    </source>
</reference>
<proteinExistence type="inferred from homology"/>
<dbReference type="InterPro" id="IPR002645">
    <property type="entry name" value="STAS_dom"/>
</dbReference>
<dbReference type="InterPro" id="IPR003658">
    <property type="entry name" value="Anti-sigma_ant"/>
</dbReference>
<dbReference type="Proteomes" id="UP000550501">
    <property type="component" value="Unassembled WGS sequence"/>
</dbReference>
<comment type="caution">
    <text evidence="4">The sequence shown here is derived from an EMBL/GenBank/DDBJ whole genome shotgun (WGS) entry which is preliminary data.</text>
</comment>
<name>A0A839Q973_MYCIR</name>
<dbReference type="PANTHER" id="PTHR33495:SF13">
    <property type="entry name" value="ANTI-SIGMA-F FACTOR ANTAGONIST RSFB"/>
    <property type="match status" value="1"/>
</dbReference>
<dbReference type="PANTHER" id="PTHR33495">
    <property type="entry name" value="ANTI-SIGMA FACTOR ANTAGONIST TM_1081-RELATED-RELATED"/>
    <property type="match status" value="1"/>
</dbReference>
<comment type="similarity">
    <text evidence="1 2">Belongs to the anti-sigma-factor antagonist family.</text>
</comment>
<organism evidence="4 5">
    <name type="scientific">Mycolicibacterium iranicum</name>
    <name type="common">Mycobacterium iranicum</name>
    <dbReference type="NCBI Taxonomy" id="912594"/>
    <lineage>
        <taxon>Bacteria</taxon>
        <taxon>Bacillati</taxon>
        <taxon>Actinomycetota</taxon>
        <taxon>Actinomycetes</taxon>
        <taxon>Mycobacteriales</taxon>
        <taxon>Mycobacteriaceae</taxon>
        <taxon>Mycolicibacterium</taxon>
    </lineage>
</organism>
<dbReference type="AlphaFoldDB" id="A0A839Q973"/>
<protein>
    <recommendedName>
        <fullName evidence="2">Anti-sigma factor antagonist</fullName>
    </recommendedName>
</protein>
<dbReference type="RefSeq" id="WP_311736033.1">
    <property type="nucleotide sequence ID" value="NZ_JACHVU010000001.1"/>
</dbReference>
<evidence type="ECO:0000259" key="3">
    <source>
        <dbReference type="PROSITE" id="PS50801"/>
    </source>
</evidence>
<keyword evidence="5" id="KW-1185">Reference proteome</keyword>
<evidence type="ECO:0000313" key="5">
    <source>
        <dbReference type="Proteomes" id="UP000550501"/>
    </source>
</evidence>
<dbReference type="GO" id="GO:0043856">
    <property type="term" value="F:anti-sigma factor antagonist activity"/>
    <property type="evidence" value="ECO:0007669"/>
    <property type="project" value="InterPro"/>
</dbReference>
<dbReference type="Pfam" id="PF01740">
    <property type="entry name" value="STAS"/>
    <property type="match status" value="1"/>
</dbReference>
<evidence type="ECO:0000256" key="1">
    <source>
        <dbReference type="ARBA" id="ARBA00009013"/>
    </source>
</evidence>